<comment type="caution">
    <text evidence="1">The sequence shown here is derived from an EMBL/GenBank/DDBJ whole genome shotgun (WGS) entry which is preliminary data.</text>
</comment>
<protein>
    <recommendedName>
        <fullName evidence="3">Zinc chelation protein SecC</fullName>
    </recommendedName>
</protein>
<proteinExistence type="predicted"/>
<dbReference type="InterPro" id="IPR011978">
    <property type="entry name" value="YgfB-like"/>
</dbReference>
<dbReference type="InterPro" id="IPR004027">
    <property type="entry name" value="SEC_C_motif"/>
</dbReference>
<dbReference type="PANTHER" id="PTHR33747">
    <property type="entry name" value="UPF0225 PROTEIN SCO1677"/>
    <property type="match status" value="1"/>
</dbReference>
<dbReference type="Proteomes" id="UP000216998">
    <property type="component" value="Unassembled WGS sequence"/>
</dbReference>
<keyword evidence="2" id="KW-1185">Reference proteome</keyword>
<dbReference type="SUPFAM" id="SSF101327">
    <property type="entry name" value="YgfB-like"/>
    <property type="match status" value="1"/>
</dbReference>
<dbReference type="AlphaFoldDB" id="A0A255ZA40"/>
<dbReference type="Pfam" id="PF03695">
    <property type="entry name" value="UPF0149"/>
    <property type="match status" value="1"/>
</dbReference>
<dbReference type="PANTHER" id="PTHR33747:SF1">
    <property type="entry name" value="ADENYLATE CYCLASE-ASSOCIATED CAP C-TERMINAL DOMAIN-CONTAINING PROTEIN"/>
    <property type="match status" value="1"/>
</dbReference>
<organism evidence="1 2">
    <name type="scientific">Niveispirillum lacus</name>
    <dbReference type="NCBI Taxonomy" id="1981099"/>
    <lineage>
        <taxon>Bacteria</taxon>
        <taxon>Pseudomonadati</taxon>
        <taxon>Pseudomonadota</taxon>
        <taxon>Alphaproteobacteria</taxon>
        <taxon>Rhodospirillales</taxon>
        <taxon>Azospirillaceae</taxon>
        <taxon>Niveispirillum</taxon>
    </lineage>
</organism>
<name>A0A255ZA40_9PROT</name>
<dbReference type="Gene3D" id="3.10.450.50">
    <property type="match status" value="1"/>
</dbReference>
<gene>
    <name evidence="1" type="ORF">CHU95_01095</name>
</gene>
<evidence type="ECO:0000313" key="1">
    <source>
        <dbReference type="EMBL" id="OYQ37490.1"/>
    </source>
</evidence>
<dbReference type="OrthoDB" id="1551443at2"/>
<accession>A0A255ZA40</accession>
<dbReference type="SUPFAM" id="SSF103642">
    <property type="entry name" value="Sec-C motif"/>
    <property type="match status" value="1"/>
</dbReference>
<reference evidence="1 2" key="1">
    <citation type="submission" date="2017-07" db="EMBL/GenBank/DDBJ databases">
        <title>Niveispirillum cyanobacteriorum sp. nov., isolated from cyanobacterial aggregates in a eutrophic lake.</title>
        <authorList>
            <person name="Cai H."/>
        </authorList>
    </citation>
    <scope>NUCLEOTIDE SEQUENCE [LARGE SCALE GENOMIC DNA]</scope>
    <source>
        <strain evidence="2">TH1-14</strain>
    </source>
</reference>
<evidence type="ECO:0000313" key="2">
    <source>
        <dbReference type="Proteomes" id="UP000216998"/>
    </source>
</evidence>
<dbReference type="EMBL" id="NOXU01000014">
    <property type="protein sequence ID" value="OYQ37490.1"/>
    <property type="molecule type" value="Genomic_DNA"/>
</dbReference>
<dbReference type="InterPro" id="IPR036255">
    <property type="entry name" value="YgfB-like_sf"/>
</dbReference>
<sequence length="485" mass="52344">MLLDKIIDGLAGDTPLSKAELAGLMDVAVSNAAGIAPVVDGLIEKATAGVYLLPRQQMLLHVGLHVLAAARETQACGPFLRLLRRPQDELDRLLGEGCVEFATGVILGLWDGDADALFALASDGAASGEVRWSALQVLSRLVHDGHVERDRLMDLLDRFDRERLAMDGDAAWAGWQDAVLYLGLVEFVERVERAWTDGRLPHTRKPDQQEFLEAVAAVAVDPGDDGYLVRDHVVPITDPMQGLDWLVQGTGPSGGEGPDMDPAAGIRLSEAELDWLAGFLDSAQAPEATLSMEHLDGLFSALVAGPVVVPPSRYMPVIWGGNEGPVYDSLEQVQHVTGLLMRHWNTIAARLGAGVGHEPYLYEVPVQEMGRHWAEGFLLGLDLEQRAWSPMLRDPQAGGIAMLISALIADEHGGEAPDDDARAEIIENLPTLLIGAWVFWRDREAGGRKAAQPVRSVKTGRNDPCPCGSGKKFKKCCGSGSQVVH</sequence>
<dbReference type="Pfam" id="PF02810">
    <property type="entry name" value="SEC-C"/>
    <property type="match status" value="1"/>
</dbReference>
<dbReference type="NCBIfam" id="TIGR02292">
    <property type="entry name" value="ygfB_yecA"/>
    <property type="match status" value="1"/>
</dbReference>
<evidence type="ECO:0008006" key="3">
    <source>
        <dbReference type="Google" id="ProtNLM"/>
    </source>
</evidence>